<evidence type="ECO:0000256" key="13">
    <source>
        <dbReference type="ARBA" id="ARBA00022990"/>
    </source>
</evidence>
<feature type="region of interest" description="Disordered" evidence="20">
    <location>
        <begin position="120"/>
        <end position="148"/>
    </location>
</feature>
<keyword evidence="16 21" id="KW-0472">Membrane</keyword>
<dbReference type="SUPFAM" id="SSF51735">
    <property type="entry name" value="NAD(P)-binding Rossmann-fold domains"/>
    <property type="match status" value="1"/>
</dbReference>
<keyword evidence="7" id="KW-0938">Abscisic acid signaling pathway</keyword>
<dbReference type="PROSITE" id="PS00018">
    <property type="entry name" value="EF_HAND_1"/>
    <property type="match status" value="1"/>
</dbReference>
<feature type="transmembrane region" description="Helical" evidence="21">
    <location>
        <begin position="1009"/>
        <end position="1038"/>
    </location>
</feature>
<evidence type="ECO:0000256" key="16">
    <source>
        <dbReference type="ARBA" id="ARBA00023136"/>
    </source>
</evidence>
<keyword evidence="2" id="KW-0813">Transport</keyword>
<feature type="compositionally biased region" description="Basic and acidic residues" evidence="20">
    <location>
        <begin position="631"/>
        <end position="655"/>
    </location>
</feature>
<keyword evidence="8 21" id="KW-0812">Transmembrane</keyword>
<evidence type="ECO:0000256" key="4">
    <source>
        <dbReference type="ARBA" id="ARBA00022528"/>
    </source>
</evidence>
<keyword evidence="24" id="KW-1185">Reference proteome</keyword>
<dbReference type="InterPro" id="IPR004771">
    <property type="entry name" value="K/H_exchanger"/>
</dbReference>
<feature type="compositionally biased region" description="Polar residues" evidence="20">
    <location>
        <begin position="120"/>
        <end position="130"/>
    </location>
</feature>
<dbReference type="CDD" id="cd02859">
    <property type="entry name" value="E_set_AMPKbeta_like_N"/>
    <property type="match status" value="1"/>
</dbReference>
<dbReference type="PANTHER" id="PTHR46157">
    <property type="entry name" value="K(+) EFFLUX ANTIPORTER 3, CHLOROPLASTIC"/>
    <property type="match status" value="1"/>
</dbReference>
<dbReference type="GO" id="GO:0009738">
    <property type="term" value="P:abscisic acid-activated signaling pathway"/>
    <property type="evidence" value="ECO:0007669"/>
    <property type="project" value="UniProtKB-KW"/>
</dbReference>
<evidence type="ECO:0000313" key="23">
    <source>
        <dbReference type="EMBL" id="KAD4178068.1"/>
    </source>
</evidence>
<keyword evidence="6" id="KW-0934">Plastid</keyword>
<keyword evidence="12 21" id="KW-1133">Transmembrane helix</keyword>
<keyword evidence="11" id="KW-0630">Potassium</keyword>
<feature type="domain" description="RCK N-terminal" evidence="22">
    <location>
        <begin position="1189"/>
        <end position="1306"/>
    </location>
</feature>
<dbReference type="GO" id="GO:0009706">
    <property type="term" value="C:chloroplast inner membrane"/>
    <property type="evidence" value="ECO:0007669"/>
    <property type="project" value="UniProtKB-SubCell"/>
</dbReference>
<reference evidence="23 24" key="1">
    <citation type="submission" date="2019-05" db="EMBL/GenBank/DDBJ databases">
        <title>Mikania micrantha, genome provides insights into the molecular mechanism of rapid growth.</title>
        <authorList>
            <person name="Liu B."/>
        </authorList>
    </citation>
    <scope>NUCLEOTIDE SEQUENCE [LARGE SCALE GENOMIC DNA]</scope>
    <source>
        <strain evidence="23">NLD-2019</strain>
        <tissue evidence="23">Leaf</tissue>
    </source>
</reference>
<dbReference type="GO" id="GO:2000070">
    <property type="term" value="P:regulation of response to water deprivation"/>
    <property type="evidence" value="ECO:0007669"/>
    <property type="project" value="UniProtKB-ARBA"/>
</dbReference>
<dbReference type="Gene3D" id="1.20.1530.20">
    <property type="match status" value="1"/>
</dbReference>
<feature type="region of interest" description="Disordered" evidence="20">
    <location>
        <begin position="1368"/>
        <end position="1387"/>
    </location>
</feature>
<dbReference type="GO" id="GO:0009646">
    <property type="term" value="P:response to absence of light"/>
    <property type="evidence" value="ECO:0007669"/>
    <property type="project" value="UniProtKB-ARBA"/>
</dbReference>
<evidence type="ECO:0000256" key="20">
    <source>
        <dbReference type="SAM" id="MobiDB-lite"/>
    </source>
</evidence>
<gene>
    <name evidence="23" type="ORF">E3N88_26659</name>
</gene>
<keyword evidence="4" id="KW-0150">Chloroplast</keyword>
<evidence type="ECO:0000256" key="21">
    <source>
        <dbReference type="SAM" id="Phobius"/>
    </source>
</evidence>
<evidence type="ECO:0000256" key="2">
    <source>
        <dbReference type="ARBA" id="ARBA00022448"/>
    </source>
</evidence>
<dbReference type="FunFam" id="3.40.50.720:FF:000134">
    <property type="entry name" value="K(+) efflux antiporter 2 chloroplastic"/>
    <property type="match status" value="1"/>
</dbReference>
<evidence type="ECO:0000256" key="5">
    <source>
        <dbReference type="ARBA" id="ARBA00022538"/>
    </source>
</evidence>
<sequence length="1387" mass="151267">MMRLCRCNVVGETDCRLSCSAHAVTSLLKSNPKSEQHPRSRKSLQRSGKYFIILKILPSCVYQYRFVIDGQWRYSPDVSWTKDEAGNTYNILDCISHKADDDIGLKIIAKAMLRAFGDESSINPSSSLTGSEEKEKEDKREEQLDDWSTSSCGRYFESTLLPHDHQPPPSFTATHPHSFSPVTIATLPTPFRVRLRPPRIQRCHRPHPHQHPPPPIVSRSVAFEAKGKRDDGEGFFDWSSSDPTIDGETERGEIVARNLGFMVEDDDGEGRLSGCELKSGLCSYNKQKCTVCLLKTSRGVQATCQGNDSIAYIDGIEKDVEIIKSISGDNSSRETDFGPESMNVSNNENEEDDLENPSVDELKKGLQKALKELEIAQLNSTMFEEKAQRISESAIALKDEASVARDNVDSALLSIEKIENEEIAAKEAIQRATMALSLSEARLKVALDSFEVAKESEEEKVIPMGELEEAVFIAQEDIRECRVALANCQGALTQLQNKKDALQSEVDALKDLADKAQMDALKAEEDVANIMLLAEEAVAFELEATKRVNDAEIALQKAEKMLSISHIDDSEGLSDELVSEDKGIQGNLVEIIVEDNGIESSLIIEDIPDSQIFEESRFSDDSDQENGIPSKETDIDTEKTKNQTKRPETQKDLTKDNSSLNSPKTLLKKSSRFFSASFFSSAEDDTEFTPTTFFQWLVDSTRMQVPRLVLGTLLVGACFAFYAKREEHFHQLFRQPDIITTSIDEVSSNAKPLVKQIRKLPKRVKKLIEMLPHQEINDEEASLLDILWLLLASVIFVPIFQKLPGGSPVLGYLTAGILIGPYGFSIIHNVHATKAIAEFGVVFLLFNIGLELSVERLSSMKKYVFGLGSVQVLTTAAVVGLVAHFFCRQLGPAAIVIGNGLALSSTAVVLQVLQERGESTSRHGRATFSVLLFQDLAVVVLLILIPLISPNSSKGGIGFQAIAEALGLAAVKALVAISAIIAGGRLLLRPIYKQIAEMQNAEIFSANTLLVILGTSLLTARAGLSMALGAFLAGLLLAETEFSLQVESDIAPYRGLLLGLFFMTVGMSIDPKLLVSNFPVIMGSLGLLIAGKTILVALVGKLFGISIISAIRVGLLLAPGGEFAFVAFGEAVNQGIMTSQLSSLLFLVVGISMAITPWLAAGGQLIASRFEQQDVRSLLPVESETDDLQDHIIICGFGRVGQIIAQLLSERLIPFVALDVRSDRVAVGRALDLPVYFGDAGSREVLHKIGAERACAAAITLDTPGANYRTVWALSKYFPNVKTFVRAHDVDHGLNLEKAGATAVVPETLEPSLQLASAVLAQAKLPMSEIAATINEFRSRHLSELTELCETSGSSLGYGFSRLVVKSKTQPSDSADDSQVSEGTLAS</sequence>
<proteinExistence type="inferred from homology"/>
<evidence type="ECO:0000256" key="3">
    <source>
        <dbReference type="ARBA" id="ARBA00022449"/>
    </source>
</evidence>
<feature type="transmembrane region" description="Helical" evidence="21">
    <location>
        <begin position="809"/>
        <end position="829"/>
    </location>
</feature>
<dbReference type="InterPro" id="IPR014756">
    <property type="entry name" value="Ig_E-set"/>
</dbReference>
<evidence type="ECO:0000256" key="9">
    <source>
        <dbReference type="ARBA" id="ARBA00022780"/>
    </source>
</evidence>
<feature type="compositionally biased region" description="Basic and acidic residues" evidence="20">
    <location>
        <begin position="131"/>
        <end position="142"/>
    </location>
</feature>
<dbReference type="GO" id="GO:2001057">
    <property type="term" value="P:reactive nitrogen species metabolic process"/>
    <property type="evidence" value="ECO:0007669"/>
    <property type="project" value="UniProtKB-ARBA"/>
</dbReference>
<dbReference type="EMBL" id="SZYD01000014">
    <property type="protein sequence ID" value="KAD4178068.1"/>
    <property type="molecule type" value="Genomic_DNA"/>
</dbReference>
<dbReference type="InterPro" id="IPR032640">
    <property type="entry name" value="AMPK1_CBM"/>
</dbReference>
<comment type="caution">
    <text evidence="23">The sequence shown here is derived from an EMBL/GenBank/DDBJ whole genome shotgun (WGS) entry which is preliminary data.</text>
</comment>
<evidence type="ECO:0000313" key="24">
    <source>
        <dbReference type="Proteomes" id="UP000326396"/>
    </source>
</evidence>
<evidence type="ECO:0000256" key="18">
    <source>
        <dbReference type="ARBA" id="ARBA00061484"/>
    </source>
</evidence>
<dbReference type="FunFam" id="1.20.1530.20:FF:000007">
    <property type="entry name" value="K(+) efflux antiporter 2 chloroplastic"/>
    <property type="match status" value="1"/>
</dbReference>
<keyword evidence="10" id="KW-0809">Transit peptide</keyword>
<dbReference type="Gene3D" id="3.40.50.720">
    <property type="entry name" value="NAD(P)-binding Rossmann-like Domain"/>
    <property type="match status" value="1"/>
</dbReference>
<evidence type="ECO:0000256" key="15">
    <source>
        <dbReference type="ARBA" id="ARBA00023065"/>
    </source>
</evidence>
<comment type="similarity">
    <text evidence="18">Belongs to the monovalent cation:proton antiporter 2 (CPA2) transporter (TC 2.A.37) family. KEA (TC 2.A.37.1) subfamily.</text>
</comment>
<dbReference type="GO" id="GO:0015386">
    <property type="term" value="F:potassium:proton antiporter activity"/>
    <property type="evidence" value="ECO:0007669"/>
    <property type="project" value="TreeGrafter"/>
</dbReference>
<evidence type="ECO:0000256" key="19">
    <source>
        <dbReference type="SAM" id="Coils"/>
    </source>
</evidence>
<name>A0A5N6MUM8_9ASTR</name>
<evidence type="ECO:0000256" key="17">
    <source>
        <dbReference type="ARBA" id="ARBA00047912"/>
    </source>
</evidence>
<evidence type="ECO:0000259" key="22">
    <source>
        <dbReference type="PROSITE" id="PS51201"/>
    </source>
</evidence>
<dbReference type="OrthoDB" id="4834at2759"/>
<accession>A0A5N6MUM8</accession>
<dbReference type="Pfam" id="PF00999">
    <property type="entry name" value="Na_H_Exchanger"/>
    <property type="match status" value="1"/>
</dbReference>
<dbReference type="GO" id="GO:0080022">
    <property type="term" value="P:primary root development"/>
    <property type="evidence" value="ECO:0007669"/>
    <property type="project" value="UniProtKB-ARBA"/>
</dbReference>
<organism evidence="23 24">
    <name type="scientific">Mikania micrantha</name>
    <name type="common">bitter vine</name>
    <dbReference type="NCBI Taxonomy" id="192012"/>
    <lineage>
        <taxon>Eukaryota</taxon>
        <taxon>Viridiplantae</taxon>
        <taxon>Streptophyta</taxon>
        <taxon>Embryophyta</taxon>
        <taxon>Tracheophyta</taxon>
        <taxon>Spermatophyta</taxon>
        <taxon>Magnoliopsida</taxon>
        <taxon>eudicotyledons</taxon>
        <taxon>Gunneridae</taxon>
        <taxon>Pentapetalae</taxon>
        <taxon>asterids</taxon>
        <taxon>campanulids</taxon>
        <taxon>Asterales</taxon>
        <taxon>Asteraceae</taxon>
        <taxon>Asteroideae</taxon>
        <taxon>Heliantheae alliance</taxon>
        <taxon>Eupatorieae</taxon>
        <taxon>Mikania</taxon>
    </lineage>
</organism>
<protein>
    <recommendedName>
        <fullName evidence="22">RCK N-terminal domain-containing protein</fullName>
    </recommendedName>
</protein>
<keyword evidence="15" id="KW-0406">Ion transport</keyword>
<evidence type="ECO:0000256" key="1">
    <source>
        <dbReference type="ARBA" id="ARBA00004478"/>
    </source>
</evidence>
<dbReference type="GO" id="GO:1900069">
    <property type="term" value="P:regulation of cellular hyperosmotic salinity response"/>
    <property type="evidence" value="ECO:0007669"/>
    <property type="project" value="UniProtKB-ARBA"/>
</dbReference>
<dbReference type="PANTHER" id="PTHR46157:SF2">
    <property type="entry name" value="K(+) EFFLUX ANTIPORTER 1, CHLOROPLASTIC-RELATED"/>
    <property type="match status" value="1"/>
</dbReference>
<keyword evidence="5" id="KW-0633">Potassium transport</keyword>
<feature type="region of interest" description="Disordered" evidence="20">
    <location>
        <begin position="616"/>
        <end position="663"/>
    </location>
</feature>
<dbReference type="Gene3D" id="2.60.40.10">
    <property type="entry name" value="Immunoglobulins"/>
    <property type="match status" value="1"/>
</dbReference>
<keyword evidence="13" id="KW-0007">Acetylation</keyword>
<keyword evidence="14 19" id="KW-0175">Coiled coil</keyword>
<feature type="transmembrane region" description="Helical" evidence="21">
    <location>
        <begin position="1105"/>
        <end position="1129"/>
    </location>
</feature>
<dbReference type="NCBIfam" id="TIGR00932">
    <property type="entry name" value="2a37"/>
    <property type="match status" value="1"/>
</dbReference>
<keyword evidence="9" id="KW-1001">Plastid inner membrane</keyword>
<dbReference type="InterPro" id="IPR038770">
    <property type="entry name" value="Na+/solute_symporter_sf"/>
</dbReference>
<dbReference type="InterPro" id="IPR018247">
    <property type="entry name" value="EF_Hand_1_Ca_BS"/>
</dbReference>
<evidence type="ECO:0000256" key="10">
    <source>
        <dbReference type="ARBA" id="ARBA00022946"/>
    </source>
</evidence>
<dbReference type="PROSITE" id="PS51201">
    <property type="entry name" value="RCK_N"/>
    <property type="match status" value="1"/>
</dbReference>
<feature type="transmembrane region" description="Helical" evidence="21">
    <location>
        <begin position="1141"/>
        <end position="1160"/>
    </location>
</feature>
<dbReference type="GO" id="GO:1900140">
    <property type="term" value="P:regulation of seedling development"/>
    <property type="evidence" value="ECO:0007669"/>
    <property type="project" value="UniProtKB-ARBA"/>
</dbReference>
<keyword evidence="3" id="KW-0050">Antiport</keyword>
<dbReference type="GO" id="GO:0009744">
    <property type="term" value="P:response to sucrose"/>
    <property type="evidence" value="ECO:0007669"/>
    <property type="project" value="UniProtKB-ARBA"/>
</dbReference>
<dbReference type="InterPro" id="IPR003148">
    <property type="entry name" value="RCK_N"/>
</dbReference>
<dbReference type="GO" id="GO:0042794">
    <property type="term" value="P:plastid rRNA transcription"/>
    <property type="evidence" value="ECO:0007669"/>
    <property type="project" value="UniProtKB-ARBA"/>
</dbReference>
<evidence type="ECO:0000256" key="8">
    <source>
        <dbReference type="ARBA" id="ARBA00022692"/>
    </source>
</evidence>
<dbReference type="Proteomes" id="UP000326396">
    <property type="component" value="Linkage Group LG4"/>
</dbReference>
<dbReference type="GO" id="GO:0140899">
    <property type="term" value="P:plastid gene expression"/>
    <property type="evidence" value="ECO:0007669"/>
    <property type="project" value="UniProtKB-ARBA"/>
</dbReference>
<dbReference type="GO" id="GO:0010109">
    <property type="term" value="P:regulation of photosynthesis"/>
    <property type="evidence" value="ECO:0007669"/>
    <property type="project" value="UniProtKB-ARBA"/>
</dbReference>
<dbReference type="Pfam" id="PF16561">
    <property type="entry name" value="AMPK1_CBM"/>
    <property type="match status" value="1"/>
</dbReference>
<dbReference type="Pfam" id="PF02254">
    <property type="entry name" value="TrkA_N"/>
    <property type="match status" value="1"/>
</dbReference>
<dbReference type="InterPro" id="IPR013783">
    <property type="entry name" value="Ig-like_fold"/>
</dbReference>
<comment type="catalytic activity">
    <reaction evidence="17">
        <text>K(+)(in) + H(+)(out) = K(+)(out) + H(+)(in)</text>
        <dbReference type="Rhea" id="RHEA:29467"/>
        <dbReference type="ChEBI" id="CHEBI:15378"/>
        <dbReference type="ChEBI" id="CHEBI:29103"/>
    </reaction>
</comment>
<evidence type="ECO:0000256" key="6">
    <source>
        <dbReference type="ARBA" id="ARBA00022640"/>
    </source>
</evidence>
<feature type="transmembrane region" description="Helical" evidence="21">
    <location>
        <begin position="864"/>
        <end position="886"/>
    </location>
</feature>
<evidence type="ECO:0000256" key="14">
    <source>
        <dbReference type="ARBA" id="ARBA00023054"/>
    </source>
</evidence>
<dbReference type="SUPFAM" id="SSF81296">
    <property type="entry name" value="E set domains"/>
    <property type="match status" value="1"/>
</dbReference>
<feature type="transmembrane region" description="Helical" evidence="21">
    <location>
        <begin position="925"/>
        <end position="948"/>
    </location>
</feature>
<dbReference type="GO" id="GO:0019722">
    <property type="term" value="P:calcium-mediated signaling"/>
    <property type="evidence" value="ECO:0007669"/>
    <property type="project" value="UniProtKB-ARBA"/>
</dbReference>
<feature type="transmembrane region" description="Helical" evidence="21">
    <location>
        <begin position="1081"/>
        <end position="1099"/>
    </location>
</feature>
<feature type="coiled-coil region" evidence="19">
    <location>
        <begin position="485"/>
        <end position="561"/>
    </location>
</feature>
<dbReference type="GO" id="GO:0006885">
    <property type="term" value="P:regulation of pH"/>
    <property type="evidence" value="ECO:0007669"/>
    <property type="project" value="UniProtKB-ARBA"/>
</dbReference>
<evidence type="ECO:0000256" key="7">
    <source>
        <dbReference type="ARBA" id="ARBA00022682"/>
    </source>
</evidence>
<dbReference type="InterPro" id="IPR006153">
    <property type="entry name" value="Cation/H_exchanger_TM"/>
</dbReference>
<dbReference type="InterPro" id="IPR036291">
    <property type="entry name" value="NAD(P)-bd_dom_sf"/>
</dbReference>
<evidence type="ECO:0000256" key="11">
    <source>
        <dbReference type="ARBA" id="ARBA00022958"/>
    </source>
</evidence>
<feature type="transmembrane region" description="Helical" evidence="21">
    <location>
        <begin position="968"/>
        <end position="988"/>
    </location>
</feature>
<feature type="transmembrane region" description="Helical" evidence="21">
    <location>
        <begin position="1050"/>
        <end position="1069"/>
    </location>
</feature>
<feature type="region of interest" description="Disordered" evidence="20">
    <location>
        <begin position="327"/>
        <end position="358"/>
    </location>
</feature>
<dbReference type="GO" id="GO:2000377">
    <property type="term" value="P:regulation of reactive oxygen species metabolic process"/>
    <property type="evidence" value="ECO:0007669"/>
    <property type="project" value="UniProtKB-ARBA"/>
</dbReference>
<comment type="subcellular location">
    <subcellularLocation>
        <location evidence="1">Plastid</location>
        <location evidence="1">Chloroplast inner membrane</location>
        <topology evidence="1">Multi-pass membrane protein</topology>
    </subcellularLocation>
</comment>
<feature type="transmembrane region" description="Helical" evidence="21">
    <location>
        <begin position="892"/>
        <end position="913"/>
    </location>
</feature>
<evidence type="ECO:0000256" key="12">
    <source>
        <dbReference type="ARBA" id="ARBA00022989"/>
    </source>
</evidence>